<feature type="region of interest" description="Disordered" evidence="1">
    <location>
        <begin position="20"/>
        <end position="42"/>
    </location>
</feature>
<gene>
    <name evidence="3" type="ORF">ACFQO7_05240</name>
</gene>
<feature type="transmembrane region" description="Helical" evidence="2">
    <location>
        <begin position="43"/>
        <end position="63"/>
    </location>
</feature>
<accession>A0ABW2GUE7</accession>
<dbReference type="EMBL" id="JBHTAC010000003">
    <property type="protein sequence ID" value="MFC7241879.1"/>
    <property type="molecule type" value="Genomic_DNA"/>
</dbReference>
<sequence>MAERDESGLDRHLAVLGEHGARIGRLGTPEQARRRGERRRRNGRLAAAASGLAVVAVFAGVYATQSGFGTEPEPVASAPVSASPTPSPSPSVVVPKIDPSAVPGDGVPTQDQAVWLQATRTEGYPLLTALPDGTLAATGEDAATDGAQFALVPLSPGAEQYHLKTAKAGAGGEQGCAARDGDRLAIVACDAADERQRVVLNGRAAPHEVVLGDRALKLTGSSVTAVAAGQGTPLTFIIRGQADGPVG</sequence>
<evidence type="ECO:0000313" key="4">
    <source>
        <dbReference type="Proteomes" id="UP001596392"/>
    </source>
</evidence>
<dbReference type="RefSeq" id="WP_376805311.1">
    <property type="nucleotide sequence ID" value="NZ_JBHTAC010000003.1"/>
</dbReference>
<name>A0ABW2GUE7_9ACTN</name>
<proteinExistence type="predicted"/>
<organism evidence="3 4">
    <name type="scientific">Catellatospora aurea</name>
    <dbReference type="NCBI Taxonomy" id="1337874"/>
    <lineage>
        <taxon>Bacteria</taxon>
        <taxon>Bacillati</taxon>
        <taxon>Actinomycetota</taxon>
        <taxon>Actinomycetes</taxon>
        <taxon>Micromonosporales</taxon>
        <taxon>Micromonosporaceae</taxon>
        <taxon>Catellatospora</taxon>
    </lineage>
</organism>
<feature type="region of interest" description="Disordered" evidence="1">
    <location>
        <begin position="69"/>
        <end position="108"/>
    </location>
</feature>
<comment type="caution">
    <text evidence="3">The sequence shown here is derived from an EMBL/GenBank/DDBJ whole genome shotgun (WGS) entry which is preliminary data.</text>
</comment>
<keyword evidence="2" id="KW-1133">Transmembrane helix</keyword>
<protein>
    <submittedName>
        <fullName evidence="3">Uncharacterized protein</fullName>
    </submittedName>
</protein>
<keyword evidence="2" id="KW-0472">Membrane</keyword>
<evidence type="ECO:0000256" key="1">
    <source>
        <dbReference type="SAM" id="MobiDB-lite"/>
    </source>
</evidence>
<keyword evidence="4" id="KW-1185">Reference proteome</keyword>
<feature type="compositionally biased region" description="Low complexity" evidence="1">
    <location>
        <begin position="74"/>
        <end position="95"/>
    </location>
</feature>
<reference evidence="4" key="1">
    <citation type="journal article" date="2019" name="Int. J. Syst. Evol. Microbiol.">
        <title>The Global Catalogue of Microorganisms (GCM) 10K type strain sequencing project: providing services to taxonomists for standard genome sequencing and annotation.</title>
        <authorList>
            <consortium name="The Broad Institute Genomics Platform"/>
            <consortium name="The Broad Institute Genome Sequencing Center for Infectious Disease"/>
            <person name="Wu L."/>
            <person name="Ma J."/>
        </authorList>
    </citation>
    <scope>NUCLEOTIDE SEQUENCE [LARGE SCALE GENOMIC DNA]</scope>
    <source>
        <strain evidence="4">CGMCC 1.9106</strain>
    </source>
</reference>
<evidence type="ECO:0000256" key="2">
    <source>
        <dbReference type="SAM" id="Phobius"/>
    </source>
</evidence>
<dbReference type="Proteomes" id="UP001596392">
    <property type="component" value="Unassembled WGS sequence"/>
</dbReference>
<evidence type="ECO:0000313" key="3">
    <source>
        <dbReference type="EMBL" id="MFC7241879.1"/>
    </source>
</evidence>
<keyword evidence="2" id="KW-0812">Transmembrane</keyword>